<name>A0AAD7MG91_9AGAR</name>
<dbReference type="EMBL" id="JARKIB010000300">
    <property type="protein sequence ID" value="KAJ7715900.1"/>
    <property type="molecule type" value="Genomic_DNA"/>
</dbReference>
<dbReference type="EMBL" id="JARKIB010000083">
    <property type="protein sequence ID" value="KAJ7745341.1"/>
    <property type="molecule type" value="Genomic_DNA"/>
</dbReference>
<protein>
    <submittedName>
        <fullName evidence="1">Uncharacterized protein</fullName>
    </submittedName>
</protein>
<proteinExistence type="predicted"/>
<keyword evidence="3" id="KW-1185">Reference proteome</keyword>
<accession>A0AAD7MG91</accession>
<dbReference type="Proteomes" id="UP001215598">
    <property type="component" value="Unassembled WGS sequence"/>
</dbReference>
<sequence>MPKEMTRSTTSSSLRPTVALRRCHWLVCNTRSREFSLCMQLQLYITLVCHFGLYFYQASQKHSSVMHSVITVVSSFWSPLGTNYRLLTLLPTSLTGCKSFSRQYGVLSGNRVSRETPRQEFGTGSIPLGICFLVCQHIGSENSTCEPNVFGRKKKKVPCNVLHCALISPQFQCSWTFLQHIACFHCDLCAAVCSR</sequence>
<dbReference type="AlphaFoldDB" id="A0AAD7MG91"/>
<evidence type="ECO:0000313" key="2">
    <source>
        <dbReference type="EMBL" id="KAJ7745341.1"/>
    </source>
</evidence>
<evidence type="ECO:0000313" key="3">
    <source>
        <dbReference type="Proteomes" id="UP001215598"/>
    </source>
</evidence>
<reference evidence="1" key="1">
    <citation type="submission" date="2023-03" db="EMBL/GenBank/DDBJ databases">
        <title>Massive genome expansion in bonnet fungi (Mycena s.s.) driven by repeated elements and novel gene families across ecological guilds.</title>
        <authorList>
            <consortium name="Lawrence Berkeley National Laboratory"/>
            <person name="Harder C.B."/>
            <person name="Miyauchi S."/>
            <person name="Viragh M."/>
            <person name="Kuo A."/>
            <person name="Thoen E."/>
            <person name="Andreopoulos B."/>
            <person name="Lu D."/>
            <person name="Skrede I."/>
            <person name="Drula E."/>
            <person name="Henrissat B."/>
            <person name="Morin E."/>
            <person name="Kohler A."/>
            <person name="Barry K."/>
            <person name="LaButti K."/>
            <person name="Morin E."/>
            <person name="Salamov A."/>
            <person name="Lipzen A."/>
            <person name="Mereny Z."/>
            <person name="Hegedus B."/>
            <person name="Baldrian P."/>
            <person name="Stursova M."/>
            <person name="Weitz H."/>
            <person name="Taylor A."/>
            <person name="Grigoriev I.V."/>
            <person name="Nagy L.G."/>
            <person name="Martin F."/>
            <person name="Kauserud H."/>
        </authorList>
    </citation>
    <scope>NUCLEOTIDE SEQUENCE</scope>
    <source>
        <strain evidence="1">CBHHK182m</strain>
    </source>
</reference>
<organism evidence="1 3">
    <name type="scientific">Mycena metata</name>
    <dbReference type="NCBI Taxonomy" id="1033252"/>
    <lineage>
        <taxon>Eukaryota</taxon>
        <taxon>Fungi</taxon>
        <taxon>Dikarya</taxon>
        <taxon>Basidiomycota</taxon>
        <taxon>Agaricomycotina</taxon>
        <taxon>Agaricomycetes</taxon>
        <taxon>Agaricomycetidae</taxon>
        <taxon>Agaricales</taxon>
        <taxon>Marasmiineae</taxon>
        <taxon>Mycenaceae</taxon>
        <taxon>Mycena</taxon>
    </lineage>
</organism>
<gene>
    <name evidence="1" type="ORF">B0H16DRAFT_495624</name>
    <name evidence="2" type="ORF">B0H16DRAFT_977641</name>
</gene>
<comment type="caution">
    <text evidence="1">The sequence shown here is derived from an EMBL/GenBank/DDBJ whole genome shotgun (WGS) entry which is preliminary data.</text>
</comment>
<evidence type="ECO:0000313" key="1">
    <source>
        <dbReference type="EMBL" id="KAJ7715900.1"/>
    </source>
</evidence>